<dbReference type="AlphaFoldDB" id="A0A940MUE9"/>
<gene>
    <name evidence="1" type="ORF">J5Y10_05195</name>
</gene>
<keyword evidence="2" id="KW-1185">Reference proteome</keyword>
<comment type="caution">
    <text evidence="1">The sequence shown here is derived from an EMBL/GenBank/DDBJ whole genome shotgun (WGS) entry which is preliminary data.</text>
</comment>
<sequence length="179" mass="19223">MSETVPPTRRALVRDVVAATLDAGVPMVRGRVFRARTWPLQREHFPALLVYGYDETKTLTNMSRGEASYDVTCTMAVGLRVQEKSIDTPGTEADLEALAGAVCLSVMTAPALRLSRRGGGLDVSIGAARTTLGIKTDGETAIGEGVIAFEMAWQEQYALPPPELCEEFSLALLLTPSVP</sequence>
<evidence type="ECO:0000313" key="1">
    <source>
        <dbReference type="EMBL" id="MBP0492171.1"/>
    </source>
</evidence>
<accession>A0A940MUE9</accession>
<organism evidence="1 2">
    <name type="scientific">Roseomonas indoligenes</name>
    <dbReference type="NCBI Taxonomy" id="2820811"/>
    <lineage>
        <taxon>Bacteria</taxon>
        <taxon>Pseudomonadati</taxon>
        <taxon>Pseudomonadota</taxon>
        <taxon>Alphaproteobacteria</taxon>
        <taxon>Acetobacterales</taxon>
        <taxon>Roseomonadaceae</taxon>
        <taxon>Roseomonas</taxon>
    </lineage>
</organism>
<protein>
    <submittedName>
        <fullName evidence="1">Uncharacterized protein</fullName>
    </submittedName>
</protein>
<dbReference type="EMBL" id="JAGIZA010000003">
    <property type="protein sequence ID" value="MBP0492171.1"/>
    <property type="molecule type" value="Genomic_DNA"/>
</dbReference>
<dbReference type="RefSeq" id="WP_209371516.1">
    <property type="nucleotide sequence ID" value="NZ_JAGIZA010000003.1"/>
</dbReference>
<reference evidence="1" key="1">
    <citation type="submission" date="2021-03" db="EMBL/GenBank/DDBJ databases">
        <authorList>
            <person name="So Y."/>
        </authorList>
    </citation>
    <scope>NUCLEOTIDE SEQUENCE</scope>
    <source>
        <strain evidence="1">SG15</strain>
    </source>
</reference>
<proteinExistence type="predicted"/>
<evidence type="ECO:0000313" key="2">
    <source>
        <dbReference type="Proteomes" id="UP000677537"/>
    </source>
</evidence>
<dbReference type="Proteomes" id="UP000677537">
    <property type="component" value="Unassembled WGS sequence"/>
</dbReference>
<name>A0A940MUE9_9PROT</name>